<dbReference type="PRINTS" id="PR00237">
    <property type="entry name" value="GPCRRHODOPSN"/>
</dbReference>
<feature type="transmembrane region" description="Helical" evidence="9">
    <location>
        <begin position="212"/>
        <end position="229"/>
    </location>
</feature>
<evidence type="ECO:0000256" key="1">
    <source>
        <dbReference type="ARBA" id="ARBA00004141"/>
    </source>
</evidence>
<dbReference type="Proteomes" id="UP001164746">
    <property type="component" value="Chromosome 3"/>
</dbReference>
<evidence type="ECO:0000256" key="8">
    <source>
        <dbReference type="RuleBase" id="RU000688"/>
    </source>
</evidence>
<sequence>MNNFTFLNETTLDNKSILSSDTFQQDNVTIPEMVSLSCLFFSIGIVGIIGNTLVVYVVFSDVKMRQSNTNILIVNLALADLSILLFGVPEIAQYMLNRGWLLGPSMCKIQRTVLVTALYSSVMTLMAVCVERYIAIVFPIKAHIMCTRRRTAVVVVIIWITSVILALPTLLFNVVIGFGETQGPVSIKFCVLVFPNDHFKKMYIAFKYTESILFYFIPLVVQIVCYIIIGKHLFVGIKELHGQNLRQSPGNTHSVKCSDTVTARRGVIKMLIVSVVLYFVSYSPHQVLLFYNTFSQQPFHQTWGFLVGVTVLAYLNSAGNPIIYCLFSERYRRKFKAIFICGKTELTANDTMLMQSSGQPTEYTLLYRKSTKRFNNTLK</sequence>
<evidence type="ECO:0000256" key="7">
    <source>
        <dbReference type="ARBA" id="ARBA00023224"/>
    </source>
</evidence>
<gene>
    <name evidence="10" type="ORF">MAR_024156</name>
</gene>
<keyword evidence="5 9" id="KW-0472">Membrane</keyword>
<dbReference type="SUPFAM" id="SSF81321">
    <property type="entry name" value="Family A G protein-coupled receptor-like"/>
    <property type="match status" value="1"/>
</dbReference>
<keyword evidence="3 9" id="KW-1133">Transmembrane helix</keyword>
<evidence type="ECO:0000256" key="2">
    <source>
        <dbReference type="ARBA" id="ARBA00022692"/>
    </source>
</evidence>
<comment type="similarity">
    <text evidence="8">Belongs to the G-protein coupled receptor 1 family.</text>
</comment>
<dbReference type="Pfam" id="PF00001">
    <property type="entry name" value="7tm_1"/>
    <property type="match status" value="1"/>
</dbReference>
<evidence type="ECO:0000313" key="10">
    <source>
        <dbReference type="EMBL" id="WAQ99783.1"/>
    </source>
</evidence>
<dbReference type="EMBL" id="CP111014">
    <property type="protein sequence ID" value="WAQ99783.1"/>
    <property type="molecule type" value="Genomic_DNA"/>
</dbReference>
<keyword evidence="6 8" id="KW-0675">Receptor</keyword>
<feature type="transmembrane region" description="Helical" evidence="9">
    <location>
        <begin position="116"/>
        <end position="140"/>
    </location>
</feature>
<evidence type="ECO:0000256" key="4">
    <source>
        <dbReference type="ARBA" id="ARBA00023040"/>
    </source>
</evidence>
<keyword evidence="7 8" id="KW-0807">Transducer</keyword>
<reference evidence="10" key="1">
    <citation type="submission" date="2022-11" db="EMBL/GenBank/DDBJ databases">
        <title>Centuries of genome instability and evolution in soft-shell clam transmissible cancer (bioRxiv).</title>
        <authorList>
            <person name="Hart S.F.M."/>
            <person name="Yonemitsu M.A."/>
            <person name="Giersch R.M."/>
            <person name="Beal B.F."/>
            <person name="Arriagada G."/>
            <person name="Davis B.W."/>
            <person name="Ostrander E.A."/>
            <person name="Goff S.P."/>
            <person name="Metzger M.J."/>
        </authorList>
    </citation>
    <scope>NUCLEOTIDE SEQUENCE</scope>
    <source>
        <strain evidence="10">MELC-2E11</strain>
        <tissue evidence="10">Siphon/mantle</tissue>
    </source>
</reference>
<proteinExistence type="inferred from homology"/>
<keyword evidence="11" id="KW-1185">Reference proteome</keyword>
<organism evidence="10 11">
    <name type="scientific">Mya arenaria</name>
    <name type="common">Soft-shell clam</name>
    <dbReference type="NCBI Taxonomy" id="6604"/>
    <lineage>
        <taxon>Eukaryota</taxon>
        <taxon>Metazoa</taxon>
        <taxon>Spiralia</taxon>
        <taxon>Lophotrochozoa</taxon>
        <taxon>Mollusca</taxon>
        <taxon>Bivalvia</taxon>
        <taxon>Autobranchia</taxon>
        <taxon>Heteroconchia</taxon>
        <taxon>Euheterodonta</taxon>
        <taxon>Imparidentia</taxon>
        <taxon>Neoheterodontei</taxon>
        <taxon>Myida</taxon>
        <taxon>Myoidea</taxon>
        <taxon>Myidae</taxon>
        <taxon>Mya</taxon>
    </lineage>
</organism>
<dbReference type="PANTHER" id="PTHR45695">
    <property type="entry name" value="LEUCOKININ RECEPTOR-RELATED"/>
    <property type="match status" value="1"/>
</dbReference>
<dbReference type="Gene3D" id="1.20.1070.10">
    <property type="entry name" value="Rhodopsin 7-helix transmembrane proteins"/>
    <property type="match status" value="1"/>
</dbReference>
<comment type="subcellular location">
    <subcellularLocation>
        <location evidence="1">Membrane</location>
        <topology evidence="1">Multi-pass membrane protein</topology>
    </subcellularLocation>
</comment>
<evidence type="ECO:0000256" key="3">
    <source>
        <dbReference type="ARBA" id="ARBA00022989"/>
    </source>
</evidence>
<accession>A0ABY7DRP2</accession>
<evidence type="ECO:0000256" key="9">
    <source>
        <dbReference type="SAM" id="Phobius"/>
    </source>
</evidence>
<feature type="transmembrane region" description="Helical" evidence="9">
    <location>
        <begin position="33"/>
        <end position="59"/>
    </location>
</feature>
<feature type="transmembrane region" description="Helical" evidence="9">
    <location>
        <begin position="266"/>
        <end position="283"/>
    </location>
</feature>
<evidence type="ECO:0000256" key="6">
    <source>
        <dbReference type="ARBA" id="ARBA00023170"/>
    </source>
</evidence>
<dbReference type="SMART" id="SM01381">
    <property type="entry name" value="7TM_GPCR_Srsx"/>
    <property type="match status" value="1"/>
</dbReference>
<evidence type="ECO:0000313" key="11">
    <source>
        <dbReference type="Proteomes" id="UP001164746"/>
    </source>
</evidence>
<evidence type="ECO:0000256" key="5">
    <source>
        <dbReference type="ARBA" id="ARBA00023136"/>
    </source>
</evidence>
<feature type="transmembrane region" description="Helical" evidence="9">
    <location>
        <begin position="152"/>
        <end position="176"/>
    </location>
</feature>
<dbReference type="PROSITE" id="PS00237">
    <property type="entry name" value="G_PROTEIN_RECEP_F1_1"/>
    <property type="match status" value="1"/>
</dbReference>
<dbReference type="PANTHER" id="PTHR45695:SF22">
    <property type="entry name" value="G-PROTEIN COUPLED RECEPTORS FAMILY 1 PROFILE DOMAIN-CONTAINING PROTEIN"/>
    <property type="match status" value="1"/>
</dbReference>
<dbReference type="CDD" id="cd00637">
    <property type="entry name" value="7tm_classA_rhodopsin-like"/>
    <property type="match status" value="1"/>
</dbReference>
<name>A0ABY7DRP2_MYAAR</name>
<feature type="transmembrane region" description="Helical" evidence="9">
    <location>
        <begin position="71"/>
        <end position="96"/>
    </location>
</feature>
<protein>
    <submittedName>
        <fullName evidence="10">NPR15-like protein</fullName>
    </submittedName>
</protein>
<dbReference type="InterPro" id="IPR000276">
    <property type="entry name" value="GPCR_Rhodpsn"/>
</dbReference>
<keyword evidence="2 8" id="KW-0812">Transmembrane</keyword>
<feature type="transmembrane region" description="Helical" evidence="9">
    <location>
        <begin position="303"/>
        <end position="327"/>
    </location>
</feature>
<keyword evidence="4 8" id="KW-0297">G-protein coupled receptor</keyword>